<dbReference type="PANTHER" id="PTHR13847">
    <property type="entry name" value="SARCOSINE DEHYDROGENASE-RELATED"/>
    <property type="match status" value="1"/>
</dbReference>
<dbReference type="SUPFAM" id="SSF54373">
    <property type="entry name" value="FAD-linked reductases, C-terminal domain"/>
    <property type="match status" value="1"/>
</dbReference>
<dbReference type="PANTHER" id="PTHR13847:SF289">
    <property type="entry name" value="GLYCINE OXIDASE"/>
    <property type="match status" value="1"/>
</dbReference>
<evidence type="ECO:0000256" key="1">
    <source>
        <dbReference type="ARBA" id="ARBA00004948"/>
    </source>
</evidence>
<gene>
    <name evidence="5" type="primary">thiO</name>
    <name evidence="5" type="ORF">IZ6_17970</name>
</gene>
<dbReference type="GO" id="GO:0005737">
    <property type="term" value="C:cytoplasm"/>
    <property type="evidence" value="ECO:0007669"/>
    <property type="project" value="TreeGrafter"/>
</dbReference>
<dbReference type="InterPro" id="IPR012727">
    <property type="entry name" value="Gly_oxidase_ThiO"/>
</dbReference>
<keyword evidence="3" id="KW-0560">Oxidoreductase</keyword>
<sequence length="392" mass="42000">MDKIINIDGRKAGEARFDAAIVGGGIIGLSIGWKLLQRGLSVAIFERDQVGSGATRAATGMLAATAEVEPGEDDLLPLTLASQGLWRDFATELEAVSGVSVDYRPEGTMVVALSRDEVDRLRFRHDLQMRLGIKSVWLSGTLAREREPGLRPNVSGAIWCEQDHQVDARLVAKALAKAFVKAGGALFENTKVVSLERQGGKVTGLTTETETYSAGTVVLAAGAWSPELVQGLELPVRPLKGQSIALRMDPRMPALTHIVWTEQIHMAPKGDGRLIIGATVEERGFDKSNTAGGLFALLEAARRVLPGTEELAVDEIWTGFRPTSLDDAPILGEVGIEGLVVATGHHRNGILLAPVTARALSSLIVDGRMDGPETAFTFQRFGKNSDRLTQGL</sequence>
<dbReference type="AlphaFoldDB" id="A0A6S6QUX2"/>
<evidence type="ECO:0000313" key="5">
    <source>
        <dbReference type="EMBL" id="BCJ91062.1"/>
    </source>
</evidence>
<dbReference type="InterPro" id="IPR006076">
    <property type="entry name" value="FAD-dep_OxRdtase"/>
</dbReference>
<dbReference type="KEGG" id="tso:IZ6_17970"/>
<reference evidence="5 6" key="1">
    <citation type="submission" date="2020-08" db="EMBL/GenBank/DDBJ databases">
        <title>Genome sequence of Rhizobiales bacterium strain IZ6.</title>
        <authorList>
            <person name="Nakai R."/>
            <person name="Naganuma T."/>
        </authorList>
    </citation>
    <scope>NUCLEOTIDE SEQUENCE [LARGE SCALE GENOMIC DNA]</scope>
    <source>
        <strain evidence="5 6">IZ6</strain>
    </source>
</reference>
<dbReference type="EMBL" id="AP023361">
    <property type="protein sequence ID" value="BCJ91062.1"/>
    <property type="molecule type" value="Genomic_DNA"/>
</dbReference>
<evidence type="ECO:0000256" key="3">
    <source>
        <dbReference type="ARBA" id="ARBA00023002"/>
    </source>
</evidence>
<evidence type="ECO:0000259" key="4">
    <source>
        <dbReference type="Pfam" id="PF01266"/>
    </source>
</evidence>
<name>A0A6S6QUX2_9HYPH</name>
<evidence type="ECO:0000256" key="2">
    <source>
        <dbReference type="ARBA" id="ARBA00022977"/>
    </source>
</evidence>
<comment type="pathway">
    <text evidence="1">Cofactor biosynthesis; thiamine diphosphate biosynthesis.</text>
</comment>
<protein>
    <submittedName>
        <fullName evidence="5">Glycine oxidase ThiO</fullName>
    </submittedName>
</protein>
<organism evidence="5 6">
    <name type="scientific">Terrihabitans soli</name>
    <dbReference type="NCBI Taxonomy" id="708113"/>
    <lineage>
        <taxon>Bacteria</taxon>
        <taxon>Pseudomonadati</taxon>
        <taxon>Pseudomonadota</taxon>
        <taxon>Alphaproteobacteria</taxon>
        <taxon>Hyphomicrobiales</taxon>
        <taxon>Terrihabitans</taxon>
    </lineage>
</organism>
<dbReference type="GO" id="GO:0050660">
    <property type="term" value="F:flavin adenine dinucleotide binding"/>
    <property type="evidence" value="ECO:0007669"/>
    <property type="project" value="InterPro"/>
</dbReference>
<dbReference type="NCBIfam" id="TIGR02352">
    <property type="entry name" value="thiamin_ThiO"/>
    <property type="match status" value="1"/>
</dbReference>
<dbReference type="Proteomes" id="UP000515317">
    <property type="component" value="Chromosome"/>
</dbReference>
<dbReference type="GO" id="GO:0009228">
    <property type="term" value="P:thiamine biosynthetic process"/>
    <property type="evidence" value="ECO:0007669"/>
    <property type="project" value="UniProtKB-KW"/>
</dbReference>
<proteinExistence type="predicted"/>
<dbReference type="Gene3D" id="3.30.9.10">
    <property type="entry name" value="D-Amino Acid Oxidase, subunit A, domain 2"/>
    <property type="match status" value="1"/>
</dbReference>
<dbReference type="InterPro" id="IPR036188">
    <property type="entry name" value="FAD/NAD-bd_sf"/>
</dbReference>
<dbReference type="SUPFAM" id="SSF51905">
    <property type="entry name" value="FAD/NAD(P)-binding domain"/>
    <property type="match status" value="1"/>
</dbReference>
<dbReference type="Pfam" id="PF01266">
    <property type="entry name" value="DAO"/>
    <property type="match status" value="1"/>
</dbReference>
<accession>A0A6S6QUX2</accession>
<dbReference type="UniPathway" id="UPA00060"/>
<dbReference type="Gene3D" id="3.50.50.60">
    <property type="entry name" value="FAD/NAD(P)-binding domain"/>
    <property type="match status" value="1"/>
</dbReference>
<evidence type="ECO:0000313" key="6">
    <source>
        <dbReference type="Proteomes" id="UP000515317"/>
    </source>
</evidence>
<keyword evidence="2" id="KW-0784">Thiamine biosynthesis</keyword>
<keyword evidence="6" id="KW-1185">Reference proteome</keyword>
<dbReference type="RefSeq" id="WP_222874742.1">
    <property type="nucleotide sequence ID" value="NZ_AP023361.1"/>
</dbReference>
<dbReference type="GO" id="GO:0016491">
    <property type="term" value="F:oxidoreductase activity"/>
    <property type="evidence" value="ECO:0007669"/>
    <property type="project" value="UniProtKB-KW"/>
</dbReference>
<feature type="domain" description="FAD dependent oxidoreductase" evidence="4">
    <location>
        <begin position="18"/>
        <end position="362"/>
    </location>
</feature>
<dbReference type="GO" id="GO:0009229">
    <property type="term" value="P:thiamine diphosphate biosynthetic process"/>
    <property type="evidence" value="ECO:0007669"/>
    <property type="project" value="UniProtKB-UniPathway"/>
</dbReference>